<dbReference type="EMBL" id="CAXKWB010008067">
    <property type="protein sequence ID" value="CAL4089513.1"/>
    <property type="molecule type" value="Genomic_DNA"/>
</dbReference>
<dbReference type="Gene3D" id="1.25.40.20">
    <property type="entry name" value="Ankyrin repeat-containing domain"/>
    <property type="match status" value="2"/>
</dbReference>
<feature type="non-terminal residue" evidence="6">
    <location>
        <position position="1"/>
    </location>
</feature>
<evidence type="ECO:0000256" key="4">
    <source>
        <dbReference type="SAM" id="Phobius"/>
    </source>
</evidence>
<dbReference type="Proteomes" id="UP001497623">
    <property type="component" value="Unassembled WGS sequence"/>
</dbReference>
<organism evidence="6 7">
    <name type="scientific">Meganyctiphanes norvegica</name>
    <name type="common">Northern krill</name>
    <name type="synonym">Thysanopoda norvegica</name>
    <dbReference type="NCBI Taxonomy" id="48144"/>
    <lineage>
        <taxon>Eukaryota</taxon>
        <taxon>Metazoa</taxon>
        <taxon>Ecdysozoa</taxon>
        <taxon>Arthropoda</taxon>
        <taxon>Crustacea</taxon>
        <taxon>Multicrustacea</taxon>
        <taxon>Malacostraca</taxon>
        <taxon>Eumalacostraca</taxon>
        <taxon>Eucarida</taxon>
        <taxon>Euphausiacea</taxon>
        <taxon>Euphausiidae</taxon>
        <taxon>Meganyctiphanes</taxon>
    </lineage>
</organism>
<gene>
    <name evidence="6" type="ORF">MNOR_LOCUS13825</name>
</gene>
<feature type="repeat" description="ANK" evidence="3">
    <location>
        <begin position="159"/>
        <end position="191"/>
    </location>
</feature>
<feature type="repeat" description="ANK" evidence="3">
    <location>
        <begin position="59"/>
        <end position="91"/>
    </location>
</feature>
<reference evidence="6 7" key="1">
    <citation type="submission" date="2024-05" db="EMBL/GenBank/DDBJ databases">
        <authorList>
            <person name="Wallberg A."/>
        </authorList>
    </citation>
    <scope>NUCLEOTIDE SEQUENCE [LARGE SCALE GENOMIC DNA]</scope>
</reference>
<evidence type="ECO:0000313" key="7">
    <source>
        <dbReference type="Proteomes" id="UP001497623"/>
    </source>
</evidence>
<keyword evidence="7" id="KW-1185">Reference proteome</keyword>
<comment type="caution">
    <text evidence="6">The sequence shown here is derived from an EMBL/GenBank/DDBJ whole genome shotgun (WGS) entry which is preliminary data.</text>
</comment>
<protein>
    <recommendedName>
        <fullName evidence="8">Ankyrin repeat domain-containing protein</fullName>
    </recommendedName>
</protein>
<dbReference type="PANTHER" id="PTHR24171">
    <property type="entry name" value="ANKYRIN REPEAT DOMAIN-CONTAINING PROTEIN 39-RELATED"/>
    <property type="match status" value="1"/>
</dbReference>
<feature type="signal peptide" evidence="5">
    <location>
        <begin position="1"/>
        <end position="24"/>
    </location>
</feature>
<dbReference type="SUPFAM" id="SSF48403">
    <property type="entry name" value="Ankyrin repeat"/>
    <property type="match status" value="1"/>
</dbReference>
<name>A0AAV2QP96_MEGNR</name>
<proteinExistence type="predicted"/>
<dbReference type="PROSITE" id="PS50088">
    <property type="entry name" value="ANK_REPEAT"/>
    <property type="match status" value="4"/>
</dbReference>
<evidence type="ECO:0000256" key="1">
    <source>
        <dbReference type="ARBA" id="ARBA00022737"/>
    </source>
</evidence>
<dbReference type="Pfam" id="PF00023">
    <property type="entry name" value="Ank"/>
    <property type="match status" value="1"/>
</dbReference>
<feature type="repeat" description="ANK" evidence="3">
    <location>
        <begin position="125"/>
        <end position="157"/>
    </location>
</feature>
<sequence>NEASMDKLALVCSFLLLSAAFVNSGHNDNLWEAAKGGNLDDLNKALDDGADPNWREDNLGTAALHVASLFDHPNVVKPLLDAGADINQQDDSGRTPVYLASSKGSIHMTSELIEHGADVNIMTNYGSTPLLIATQGGHIDIVEALIKAQADVNLPDNQLGITALHLAAMINNTEIAQLLLRNGAEPKKLDNDGKTPGDYARNKENYSLAKIIDNFTAFAYTYTVTTILITIILTQLAHIHVLLIVRRISKN</sequence>
<keyword evidence="2 3" id="KW-0040">ANK repeat</keyword>
<dbReference type="AlphaFoldDB" id="A0AAV2QP96"/>
<keyword evidence="4" id="KW-0472">Membrane</keyword>
<dbReference type="PROSITE" id="PS50297">
    <property type="entry name" value="ANK_REP_REGION"/>
    <property type="match status" value="4"/>
</dbReference>
<dbReference type="Pfam" id="PF12796">
    <property type="entry name" value="Ank_2"/>
    <property type="match status" value="1"/>
</dbReference>
<evidence type="ECO:0000256" key="5">
    <source>
        <dbReference type="SAM" id="SignalP"/>
    </source>
</evidence>
<keyword evidence="4" id="KW-0812">Transmembrane</keyword>
<evidence type="ECO:0000313" key="6">
    <source>
        <dbReference type="EMBL" id="CAL4089513.1"/>
    </source>
</evidence>
<feature type="transmembrane region" description="Helical" evidence="4">
    <location>
        <begin position="219"/>
        <end position="245"/>
    </location>
</feature>
<keyword evidence="1" id="KW-0677">Repeat</keyword>
<keyword evidence="5" id="KW-0732">Signal</keyword>
<dbReference type="InterPro" id="IPR036770">
    <property type="entry name" value="Ankyrin_rpt-contain_sf"/>
</dbReference>
<evidence type="ECO:0008006" key="8">
    <source>
        <dbReference type="Google" id="ProtNLM"/>
    </source>
</evidence>
<evidence type="ECO:0000256" key="3">
    <source>
        <dbReference type="PROSITE-ProRule" id="PRU00023"/>
    </source>
</evidence>
<evidence type="ECO:0000256" key="2">
    <source>
        <dbReference type="ARBA" id="ARBA00023043"/>
    </source>
</evidence>
<dbReference type="SMART" id="SM00248">
    <property type="entry name" value="ANK"/>
    <property type="match status" value="5"/>
</dbReference>
<keyword evidence="4" id="KW-1133">Transmembrane helix</keyword>
<feature type="repeat" description="ANK" evidence="3">
    <location>
        <begin position="92"/>
        <end position="124"/>
    </location>
</feature>
<dbReference type="InterPro" id="IPR002110">
    <property type="entry name" value="Ankyrin_rpt"/>
</dbReference>
<feature type="chain" id="PRO_5043461116" description="Ankyrin repeat domain-containing protein" evidence="5">
    <location>
        <begin position="25"/>
        <end position="251"/>
    </location>
</feature>
<accession>A0AAV2QP96</accession>
<feature type="non-terminal residue" evidence="6">
    <location>
        <position position="251"/>
    </location>
</feature>